<evidence type="ECO:0000313" key="1">
    <source>
        <dbReference type="EMBL" id="ALG13052.1"/>
    </source>
</evidence>
<name>A0A0N9I2Z1_9PSEU</name>
<dbReference type="RefSeq" id="WP_054294942.1">
    <property type="nucleotide sequence ID" value="NZ_CP012752.1"/>
</dbReference>
<keyword evidence="2" id="KW-1185">Reference proteome</keyword>
<sequence>MDKADKAWKALERATAAYRDAGDAVLADDDLVARLRAVFASGRSHQTALRLIGDRAAERPELVQALLPELFHAALGESPSAARARSILAGLRPDMRDPQLEALASREIANPDPDRWEELRALAVLLEDVGRLDILVFLKEAVKDSPEEALRWIAEDFPRYS</sequence>
<organism evidence="1 2">
    <name type="scientific">Kibdelosporangium phytohabitans</name>
    <dbReference type="NCBI Taxonomy" id="860235"/>
    <lineage>
        <taxon>Bacteria</taxon>
        <taxon>Bacillati</taxon>
        <taxon>Actinomycetota</taxon>
        <taxon>Actinomycetes</taxon>
        <taxon>Pseudonocardiales</taxon>
        <taxon>Pseudonocardiaceae</taxon>
        <taxon>Kibdelosporangium</taxon>
    </lineage>
</organism>
<gene>
    <name evidence="1" type="ORF">AOZ06_44895</name>
</gene>
<dbReference type="KEGG" id="kphy:AOZ06_44895"/>
<evidence type="ECO:0000313" key="2">
    <source>
        <dbReference type="Proteomes" id="UP000063699"/>
    </source>
</evidence>
<dbReference type="OrthoDB" id="3682713at2"/>
<reference evidence="1 2" key="1">
    <citation type="submission" date="2015-07" db="EMBL/GenBank/DDBJ databases">
        <title>Genome sequencing of Kibdelosporangium phytohabitans.</title>
        <authorList>
            <person name="Qin S."/>
            <person name="Xing K."/>
        </authorList>
    </citation>
    <scope>NUCLEOTIDE SEQUENCE [LARGE SCALE GENOMIC DNA]</scope>
    <source>
        <strain evidence="1 2">KLBMP1111</strain>
    </source>
</reference>
<proteinExistence type="predicted"/>
<dbReference type="Proteomes" id="UP000063699">
    <property type="component" value="Chromosome"/>
</dbReference>
<dbReference type="AlphaFoldDB" id="A0A0N9I2Z1"/>
<dbReference type="EMBL" id="CP012752">
    <property type="protein sequence ID" value="ALG13052.1"/>
    <property type="molecule type" value="Genomic_DNA"/>
</dbReference>
<protein>
    <submittedName>
        <fullName evidence="1">Uncharacterized protein</fullName>
    </submittedName>
</protein>
<accession>A0A0N9I2Z1</accession>